<dbReference type="EMBL" id="MU853892">
    <property type="protein sequence ID" value="KAK3936180.1"/>
    <property type="molecule type" value="Genomic_DNA"/>
</dbReference>
<dbReference type="Proteomes" id="UP001303473">
    <property type="component" value="Unassembled WGS sequence"/>
</dbReference>
<dbReference type="InterPro" id="IPR001818">
    <property type="entry name" value="Pept_M10_metallopeptidase"/>
</dbReference>
<protein>
    <submittedName>
        <fullName evidence="9">Matrixin-domain-containing protein</fullName>
    </submittedName>
</protein>
<dbReference type="GO" id="GO:0004222">
    <property type="term" value="F:metalloendopeptidase activity"/>
    <property type="evidence" value="ECO:0007669"/>
    <property type="project" value="InterPro"/>
</dbReference>
<dbReference type="InterPro" id="IPR036365">
    <property type="entry name" value="PGBD-like_sf"/>
</dbReference>
<feature type="binding site" evidence="7">
    <location>
        <position position="195"/>
    </location>
    <ligand>
        <name>Ca(2+)</name>
        <dbReference type="ChEBI" id="CHEBI:29108"/>
        <label>3</label>
    </ligand>
</feature>
<dbReference type="GO" id="GO:0031012">
    <property type="term" value="C:extracellular matrix"/>
    <property type="evidence" value="ECO:0007669"/>
    <property type="project" value="InterPro"/>
</dbReference>
<gene>
    <name evidence="9" type="ORF">QBC46DRAFT_395710</name>
</gene>
<feature type="binding site" evidence="7">
    <location>
        <position position="212"/>
    </location>
    <ligand>
        <name>Zn(2+)</name>
        <dbReference type="ChEBI" id="CHEBI:29105"/>
        <label>2</label>
        <note>catalytic</note>
    </ligand>
</feature>
<comment type="caution">
    <text evidence="9">The sequence shown here is derived from an EMBL/GenBank/DDBJ whole genome shotgun (WGS) entry which is preliminary data.</text>
</comment>
<dbReference type="InterPro" id="IPR033739">
    <property type="entry name" value="M10A_MMP"/>
</dbReference>
<organism evidence="9 10">
    <name type="scientific">Diplogelasinospora grovesii</name>
    <dbReference type="NCBI Taxonomy" id="303347"/>
    <lineage>
        <taxon>Eukaryota</taxon>
        <taxon>Fungi</taxon>
        <taxon>Dikarya</taxon>
        <taxon>Ascomycota</taxon>
        <taxon>Pezizomycotina</taxon>
        <taxon>Sordariomycetes</taxon>
        <taxon>Sordariomycetidae</taxon>
        <taxon>Sordariales</taxon>
        <taxon>Diplogelasinosporaceae</taxon>
        <taxon>Diplogelasinospora</taxon>
    </lineage>
</organism>
<keyword evidence="1" id="KW-0645">Protease</keyword>
<feature type="binding site" evidence="7">
    <location>
        <position position="192"/>
    </location>
    <ligand>
        <name>Ca(2+)</name>
        <dbReference type="ChEBI" id="CHEBI:29108"/>
        <label>3</label>
    </ligand>
</feature>
<feature type="binding site" evidence="7">
    <location>
        <position position="193"/>
    </location>
    <ligand>
        <name>Ca(2+)</name>
        <dbReference type="ChEBI" id="CHEBI:29108"/>
        <label>1</label>
    </ligand>
</feature>
<keyword evidence="3" id="KW-0378">Hydrolase</keyword>
<evidence type="ECO:0000256" key="3">
    <source>
        <dbReference type="ARBA" id="ARBA00022801"/>
    </source>
</evidence>
<keyword evidence="4 7" id="KW-0862">Zinc</keyword>
<dbReference type="PANTHER" id="PTHR10201">
    <property type="entry name" value="MATRIX METALLOPROTEINASE"/>
    <property type="match status" value="1"/>
</dbReference>
<dbReference type="InterPro" id="IPR006026">
    <property type="entry name" value="Peptidase_Metallo"/>
</dbReference>
<proteinExistence type="predicted"/>
<feature type="binding site" evidence="7">
    <location>
        <position position="147"/>
    </location>
    <ligand>
        <name>Ca(2+)</name>
        <dbReference type="ChEBI" id="CHEBI:29108"/>
        <label>2</label>
    </ligand>
</feature>
<keyword evidence="7" id="KW-0106">Calcium</keyword>
<dbReference type="Gene3D" id="3.40.390.10">
    <property type="entry name" value="Collagenase (Catalytic Domain)"/>
    <property type="match status" value="1"/>
</dbReference>
<sequence length="594" mass="64377">MSSAAWSVPKPGDLNQEGRLDDKTNVLRYLQRRGFLPGDADVQSADFKTALEAFQQSGGLPKTGVYDEATAKLMDTPCCGYKNHGGPLGFATLGAKWDHFEVTWRVDNWSSKISNADAVAAFNSSFGRWATVTPLTFRQVFAGQPCDIRIRFATGNHGDGANNAFDGVGKVLAHAWGPGNGDGNIMGDAHFDDAETWTLDYLSKVSLHEFGHSLGLDHSSIGTAVMYAYFNNQPNLQPDDITGIQSLYGPRAKGWFNFTLDASNTVAHGSDMAAVSRIKDSMEVWWIAPDGSVQDAYWYAASGWKRFQLAPAGSATAGGITAVSRIPGSMEVWWVSPSGSVEGAYWYEGGSWQRYQLAPAGSAARGSRITSVSRIPGSMELWWAAPNGSVQDAYWYVNQGWKRFELAGPGSAAVGSGIKAISRIPTSMELWWISPDGAVRDAYWYDGAGWRQFELAPKGSAGLGTGIAATHRIPGSMEIWWVAPNGSVQDAYWYDGQPWRRFELAGAGTAKIGGIEAVSRIQDSMEVWCTGPDGSVQDFYWYGSSGAGWQRFQLGSPGTARPGTDFGVTSRIPGSMEIWFAGPTGATVDFYWYG</sequence>
<feature type="binding site" evidence="7">
    <location>
        <position position="218"/>
    </location>
    <ligand>
        <name>Zn(2+)</name>
        <dbReference type="ChEBI" id="CHEBI:29105"/>
        <label>2</label>
        <note>catalytic</note>
    </ligand>
</feature>
<feature type="binding site" evidence="7">
    <location>
        <position position="226"/>
    </location>
    <ligand>
        <name>Zn(2+)</name>
        <dbReference type="ChEBI" id="CHEBI:29105"/>
        <label>2</label>
        <note>catalytic</note>
    </ligand>
</feature>
<dbReference type="SUPFAM" id="SSF89372">
    <property type="entry name" value="Fucose-specific lectin"/>
    <property type="match status" value="1"/>
</dbReference>
<feature type="binding site" evidence="7">
    <location>
        <position position="159"/>
    </location>
    <ligand>
        <name>Zn(2+)</name>
        <dbReference type="ChEBI" id="CHEBI:29105"/>
        <label>1</label>
    </ligand>
</feature>
<feature type="binding site" evidence="7">
    <location>
        <position position="166"/>
    </location>
    <ligand>
        <name>Ca(2+)</name>
        <dbReference type="ChEBI" id="CHEBI:29108"/>
        <label>3</label>
    </ligand>
</feature>
<feature type="domain" description="Peptidase metallopeptidase" evidence="8">
    <location>
        <begin position="93"/>
        <end position="250"/>
    </location>
</feature>
<dbReference type="Gene3D" id="2.120.10.70">
    <property type="entry name" value="Fucose-specific lectin"/>
    <property type="match status" value="1"/>
</dbReference>
<evidence type="ECO:0000259" key="8">
    <source>
        <dbReference type="SMART" id="SM00235"/>
    </source>
</evidence>
<dbReference type="SUPFAM" id="SSF47090">
    <property type="entry name" value="PGBD-like"/>
    <property type="match status" value="1"/>
</dbReference>
<keyword evidence="5" id="KW-0482">Metalloprotease</keyword>
<evidence type="ECO:0000256" key="5">
    <source>
        <dbReference type="ARBA" id="ARBA00023049"/>
    </source>
</evidence>
<feature type="binding site" evidence="7">
    <location>
        <position position="195"/>
    </location>
    <ligand>
        <name>Ca(2+)</name>
        <dbReference type="ChEBI" id="CHEBI:29108"/>
        <label>1</label>
    </ligand>
</feature>
<accession>A0AAN6MZV9</accession>
<dbReference type="SMART" id="SM00235">
    <property type="entry name" value="ZnMc"/>
    <property type="match status" value="1"/>
</dbReference>
<feature type="binding site" evidence="7">
    <location>
        <position position="208"/>
    </location>
    <ligand>
        <name>Zn(2+)</name>
        <dbReference type="ChEBI" id="CHEBI:29105"/>
        <label>2</label>
        <note>catalytic</note>
    </ligand>
</feature>
<name>A0AAN6MZV9_9PEZI</name>
<dbReference type="Pfam" id="PF00413">
    <property type="entry name" value="Peptidase_M10"/>
    <property type="match status" value="1"/>
</dbReference>
<feature type="active site" evidence="6">
    <location>
        <position position="209"/>
    </location>
</feature>
<comment type="cofactor">
    <cofactor evidence="7">
        <name>Zn(2+)</name>
        <dbReference type="ChEBI" id="CHEBI:29105"/>
    </cofactor>
    <text evidence="7">Binds 2 Zn(2+) ions per subunit.</text>
</comment>
<feature type="binding site" evidence="7">
    <location>
        <position position="188"/>
    </location>
    <ligand>
        <name>Ca(2+)</name>
        <dbReference type="ChEBI" id="CHEBI:29108"/>
        <label>2</label>
    </ligand>
</feature>
<feature type="binding site" evidence="7">
    <location>
        <position position="157"/>
    </location>
    <ligand>
        <name>Zn(2+)</name>
        <dbReference type="ChEBI" id="CHEBI:29105"/>
        <label>1</label>
    </ligand>
</feature>
<dbReference type="Pfam" id="PF01471">
    <property type="entry name" value="PG_binding_1"/>
    <property type="match status" value="1"/>
</dbReference>
<dbReference type="GO" id="GO:0030574">
    <property type="term" value="P:collagen catabolic process"/>
    <property type="evidence" value="ECO:0007669"/>
    <property type="project" value="TreeGrafter"/>
</dbReference>
<feature type="binding site" evidence="7">
    <location>
        <position position="190"/>
    </location>
    <ligand>
        <name>Zn(2+)</name>
        <dbReference type="ChEBI" id="CHEBI:29105"/>
        <label>1</label>
    </ligand>
</feature>
<dbReference type="GO" id="GO:0030198">
    <property type="term" value="P:extracellular matrix organization"/>
    <property type="evidence" value="ECO:0007669"/>
    <property type="project" value="TreeGrafter"/>
</dbReference>
<dbReference type="CDD" id="cd04278">
    <property type="entry name" value="ZnMc_MMP"/>
    <property type="match status" value="1"/>
</dbReference>
<feature type="binding site" evidence="7">
    <location>
        <position position="167"/>
    </location>
    <ligand>
        <name>Ca(2+)</name>
        <dbReference type="ChEBI" id="CHEBI:29108"/>
        <label>3</label>
    </ligand>
</feature>
<dbReference type="AlphaFoldDB" id="A0AAN6MZV9"/>
<dbReference type="PRINTS" id="PR00138">
    <property type="entry name" value="MATRIXIN"/>
</dbReference>
<dbReference type="InterPro" id="IPR021190">
    <property type="entry name" value="Pept_M10A"/>
</dbReference>
<keyword evidence="10" id="KW-1185">Reference proteome</keyword>
<dbReference type="InterPro" id="IPR024079">
    <property type="entry name" value="MetalloPept_cat_dom_sf"/>
</dbReference>
<evidence type="ECO:0000256" key="2">
    <source>
        <dbReference type="ARBA" id="ARBA00022723"/>
    </source>
</evidence>
<dbReference type="SUPFAM" id="SSF55486">
    <property type="entry name" value="Metalloproteases ('zincins'), catalytic domain"/>
    <property type="match status" value="1"/>
</dbReference>
<dbReference type="InterPro" id="IPR002477">
    <property type="entry name" value="Peptidoglycan-bd-like"/>
</dbReference>
<dbReference type="GO" id="GO:0006508">
    <property type="term" value="P:proteolysis"/>
    <property type="evidence" value="ECO:0007669"/>
    <property type="project" value="UniProtKB-KW"/>
</dbReference>
<evidence type="ECO:0000313" key="10">
    <source>
        <dbReference type="Proteomes" id="UP001303473"/>
    </source>
</evidence>
<dbReference type="PANTHER" id="PTHR10201:SF323">
    <property type="entry name" value="MATRIX METALLOPROTEINASE-21"/>
    <property type="match status" value="1"/>
</dbReference>
<reference evidence="10" key="1">
    <citation type="journal article" date="2023" name="Mol. Phylogenet. Evol.">
        <title>Genome-scale phylogeny and comparative genomics of the fungal order Sordariales.</title>
        <authorList>
            <person name="Hensen N."/>
            <person name="Bonometti L."/>
            <person name="Westerberg I."/>
            <person name="Brannstrom I.O."/>
            <person name="Guillou S."/>
            <person name="Cros-Aarteil S."/>
            <person name="Calhoun S."/>
            <person name="Haridas S."/>
            <person name="Kuo A."/>
            <person name="Mondo S."/>
            <person name="Pangilinan J."/>
            <person name="Riley R."/>
            <person name="LaButti K."/>
            <person name="Andreopoulos B."/>
            <person name="Lipzen A."/>
            <person name="Chen C."/>
            <person name="Yan M."/>
            <person name="Daum C."/>
            <person name="Ng V."/>
            <person name="Clum A."/>
            <person name="Steindorff A."/>
            <person name="Ohm R.A."/>
            <person name="Martin F."/>
            <person name="Silar P."/>
            <person name="Natvig D.O."/>
            <person name="Lalanne C."/>
            <person name="Gautier V."/>
            <person name="Ament-Velasquez S.L."/>
            <person name="Kruys A."/>
            <person name="Hutchinson M.I."/>
            <person name="Powell A.J."/>
            <person name="Barry K."/>
            <person name="Miller A.N."/>
            <person name="Grigoriev I.V."/>
            <person name="Debuchy R."/>
            <person name="Gladieux P."/>
            <person name="Hiltunen Thoren M."/>
            <person name="Johannesson H."/>
        </authorList>
    </citation>
    <scope>NUCLEOTIDE SEQUENCE [LARGE SCALE GENOMIC DNA]</scope>
    <source>
        <strain evidence="10">CBS 340.73</strain>
    </source>
</reference>
<evidence type="ECO:0000256" key="4">
    <source>
        <dbReference type="ARBA" id="ARBA00022833"/>
    </source>
</evidence>
<comment type="cofactor">
    <cofactor evidence="7">
        <name>Ca(2+)</name>
        <dbReference type="ChEBI" id="CHEBI:29108"/>
    </cofactor>
    <text evidence="7">Can bind about 5 Ca(2+) ions per subunit.</text>
</comment>
<evidence type="ECO:0000256" key="6">
    <source>
        <dbReference type="PIRSR" id="PIRSR621190-1"/>
    </source>
</evidence>
<evidence type="ECO:0000313" key="9">
    <source>
        <dbReference type="EMBL" id="KAK3936180.1"/>
    </source>
</evidence>
<feature type="binding site" description="in inhibited form" evidence="7">
    <location>
        <position position="79"/>
    </location>
    <ligand>
        <name>Zn(2+)</name>
        <dbReference type="ChEBI" id="CHEBI:29105"/>
        <label>2</label>
        <note>catalytic</note>
    </ligand>
</feature>
<keyword evidence="2 7" id="KW-0479">Metal-binding</keyword>
<feature type="binding site" evidence="7">
    <location>
        <position position="174"/>
    </location>
    <ligand>
        <name>Zn(2+)</name>
        <dbReference type="ChEBI" id="CHEBI:29105"/>
        <label>1</label>
    </ligand>
</feature>
<evidence type="ECO:0000256" key="1">
    <source>
        <dbReference type="ARBA" id="ARBA00022670"/>
    </source>
</evidence>
<evidence type="ECO:0000256" key="7">
    <source>
        <dbReference type="PIRSR" id="PIRSR621190-2"/>
    </source>
</evidence>
<dbReference type="GO" id="GO:0008270">
    <property type="term" value="F:zinc ion binding"/>
    <property type="evidence" value="ECO:0007669"/>
    <property type="project" value="InterPro"/>
</dbReference>